<dbReference type="KEGG" id="aram:KAR29_11015"/>
<sequence>MNKDHRLKEITSEATDFKREIGVFGGVSIIGGIMIGSGIFYLGAIVLQRTGMSLGLSLACWLVGGIISLMGGLCFAELGAAMPRSGGSTVYLSEAFHPVVGFIRGFSDWAIGGPGSVAAIAIALPSALQSFFSLGEGTIKAIAIALIVALTVYNLFGIRVGTLLQDTFMIAKLIPIFLIMFAALIAGKVSPELSLAPVVGGPVGTVKILSMVAFGVVASLWAYEGWSNINSVAEEMKDPRKSLPRAVFLGIGFVTLLYVAFNYAIYRVLPFEEIRSMLSEDNLYLGTAVAKKIFGNFGAVLVTIGMAVSMFGALNGLIIAQPRMYYALAQEGHFFKSFARLHPKHKVPTAALLVQGLLSILLVLSRNLDQLTSLVVFIGMVFNLMTILAVFILRRKHPHIARPYKVFGYPFTVFVTSLIFLGLVVNTFFDDPTSALLGITVPVVGVFVYMYFDRRLKRERRAEGEV</sequence>
<organism evidence="6 7">
    <name type="scientific">Aminithiophilus ramosus</name>
    <dbReference type="NCBI Taxonomy" id="3029084"/>
    <lineage>
        <taxon>Bacteria</taxon>
        <taxon>Thermotogati</taxon>
        <taxon>Synergistota</taxon>
        <taxon>Synergistia</taxon>
        <taxon>Synergistales</taxon>
        <taxon>Aminithiophilaceae</taxon>
        <taxon>Aminithiophilus</taxon>
    </lineage>
</organism>
<keyword evidence="2 5" id="KW-0812">Transmembrane</keyword>
<evidence type="ECO:0000313" key="6">
    <source>
        <dbReference type="EMBL" id="QTX31854.1"/>
    </source>
</evidence>
<dbReference type="InterPro" id="IPR002293">
    <property type="entry name" value="AA/rel_permease1"/>
</dbReference>
<keyword evidence="7" id="KW-1185">Reference proteome</keyword>
<keyword evidence="4 5" id="KW-0472">Membrane</keyword>
<dbReference type="PIRSF" id="PIRSF006060">
    <property type="entry name" value="AA_transporter"/>
    <property type="match status" value="1"/>
</dbReference>
<feature type="transmembrane region" description="Helical" evidence="5">
    <location>
        <begin position="406"/>
        <end position="429"/>
    </location>
</feature>
<evidence type="ECO:0000313" key="7">
    <source>
        <dbReference type="Proteomes" id="UP000671879"/>
    </source>
</evidence>
<dbReference type="GO" id="GO:0016020">
    <property type="term" value="C:membrane"/>
    <property type="evidence" value="ECO:0007669"/>
    <property type="project" value="UniProtKB-SubCell"/>
</dbReference>
<protein>
    <submittedName>
        <fullName evidence="6">Amino acid permease</fullName>
    </submittedName>
</protein>
<evidence type="ECO:0000256" key="3">
    <source>
        <dbReference type="ARBA" id="ARBA00022989"/>
    </source>
</evidence>
<name>A0A9Q7EVB4_9BACT</name>
<evidence type="ECO:0000256" key="2">
    <source>
        <dbReference type="ARBA" id="ARBA00022692"/>
    </source>
</evidence>
<keyword evidence="3 5" id="KW-1133">Transmembrane helix</keyword>
<feature type="transmembrane region" description="Helical" evidence="5">
    <location>
        <begin position="293"/>
        <end position="314"/>
    </location>
</feature>
<proteinExistence type="predicted"/>
<dbReference type="InterPro" id="IPR050598">
    <property type="entry name" value="AminoAcid_Transporter"/>
</dbReference>
<comment type="subcellular location">
    <subcellularLocation>
        <location evidence="1">Membrane</location>
        <topology evidence="1">Multi-pass membrane protein</topology>
    </subcellularLocation>
</comment>
<gene>
    <name evidence="6" type="ORF">KAR29_11015</name>
</gene>
<dbReference type="PANTHER" id="PTHR11785:SF512">
    <property type="entry name" value="SOBREMESA, ISOFORM B"/>
    <property type="match status" value="1"/>
</dbReference>
<evidence type="ECO:0000256" key="5">
    <source>
        <dbReference type="SAM" id="Phobius"/>
    </source>
</evidence>
<feature type="transmembrane region" description="Helical" evidence="5">
    <location>
        <begin position="21"/>
        <end position="42"/>
    </location>
</feature>
<dbReference type="Gene3D" id="1.20.1740.10">
    <property type="entry name" value="Amino acid/polyamine transporter I"/>
    <property type="match status" value="1"/>
</dbReference>
<feature type="transmembrane region" description="Helical" evidence="5">
    <location>
        <begin position="371"/>
        <end position="394"/>
    </location>
</feature>
<feature type="transmembrane region" description="Helical" evidence="5">
    <location>
        <begin position="435"/>
        <end position="452"/>
    </location>
</feature>
<feature type="transmembrane region" description="Helical" evidence="5">
    <location>
        <begin position="206"/>
        <end position="226"/>
    </location>
</feature>
<reference evidence="7" key="1">
    <citation type="submission" date="2021-04" db="EMBL/GenBank/DDBJ databases">
        <title>A novel Synergistetes isolate from a pyrite-forming mixed culture.</title>
        <authorList>
            <person name="Bunk B."/>
            <person name="Sproer C."/>
            <person name="Spring S."/>
            <person name="Pester M."/>
        </authorList>
    </citation>
    <scope>NUCLEOTIDE SEQUENCE [LARGE SCALE GENOMIC DNA]</scope>
    <source>
        <strain evidence="7">J.5.4.2-T.3.5.2</strain>
    </source>
</reference>
<dbReference type="EMBL" id="CP072943">
    <property type="protein sequence ID" value="QTX31854.1"/>
    <property type="molecule type" value="Genomic_DNA"/>
</dbReference>
<evidence type="ECO:0000256" key="4">
    <source>
        <dbReference type="ARBA" id="ARBA00023136"/>
    </source>
</evidence>
<dbReference type="PANTHER" id="PTHR11785">
    <property type="entry name" value="AMINO ACID TRANSPORTER"/>
    <property type="match status" value="1"/>
</dbReference>
<feature type="transmembrane region" description="Helical" evidence="5">
    <location>
        <begin position="109"/>
        <end position="132"/>
    </location>
</feature>
<dbReference type="Proteomes" id="UP000671879">
    <property type="component" value="Chromosome"/>
</dbReference>
<dbReference type="AlphaFoldDB" id="A0A9Q7EVB4"/>
<dbReference type="Pfam" id="PF13520">
    <property type="entry name" value="AA_permease_2"/>
    <property type="match status" value="1"/>
</dbReference>
<dbReference type="GO" id="GO:0015179">
    <property type="term" value="F:L-amino acid transmembrane transporter activity"/>
    <property type="evidence" value="ECO:0007669"/>
    <property type="project" value="TreeGrafter"/>
</dbReference>
<feature type="transmembrane region" description="Helical" evidence="5">
    <location>
        <begin position="347"/>
        <end position="365"/>
    </location>
</feature>
<dbReference type="RefSeq" id="WP_274373044.1">
    <property type="nucleotide sequence ID" value="NZ_CP072943.1"/>
</dbReference>
<feature type="transmembrane region" description="Helical" evidence="5">
    <location>
        <begin position="168"/>
        <end position="186"/>
    </location>
</feature>
<feature type="transmembrane region" description="Helical" evidence="5">
    <location>
        <begin position="54"/>
        <end position="76"/>
    </location>
</feature>
<feature type="transmembrane region" description="Helical" evidence="5">
    <location>
        <begin position="138"/>
        <end position="156"/>
    </location>
</feature>
<accession>A0A9Q7EVB4</accession>
<evidence type="ECO:0000256" key="1">
    <source>
        <dbReference type="ARBA" id="ARBA00004141"/>
    </source>
</evidence>
<feature type="transmembrane region" description="Helical" evidence="5">
    <location>
        <begin position="246"/>
        <end position="266"/>
    </location>
</feature>